<feature type="domain" description="Methyltransferase" evidence="1">
    <location>
        <begin position="43"/>
        <end position="139"/>
    </location>
</feature>
<organism evidence="2 3">
    <name type="scientific">Micromonospora pisi</name>
    <dbReference type="NCBI Taxonomy" id="589240"/>
    <lineage>
        <taxon>Bacteria</taxon>
        <taxon>Bacillati</taxon>
        <taxon>Actinomycetota</taxon>
        <taxon>Actinomycetes</taxon>
        <taxon>Micromonosporales</taxon>
        <taxon>Micromonosporaceae</taxon>
        <taxon>Micromonospora</taxon>
    </lineage>
</organism>
<comment type="caution">
    <text evidence="2">The sequence shown here is derived from an EMBL/GenBank/DDBJ whole genome shotgun (WGS) entry which is preliminary data.</text>
</comment>
<dbReference type="GO" id="GO:0032259">
    <property type="term" value="P:methylation"/>
    <property type="evidence" value="ECO:0007669"/>
    <property type="project" value="UniProtKB-KW"/>
</dbReference>
<keyword evidence="3" id="KW-1185">Reference proteome</keyword>
<evidence type="ECO:0000259" key="1">
    <source>
        <dbReference type="Pfam" id="PF13649"/>
    </source>
</evidence>
<dbReference type="Pfam" id="PF13649">
    <property type="entry name" value="Methyltransf_25"/>
    <property type="match status" value="1"/>
</dbReference>
<proteinExistence type="predicted"/>
<dbReference type="AlphaFoldDB" id="A0A495JIY7"/>
<evidence type="ECO:0000313" key="2">
    <source>
        <dbReference type="EMBL" id="RKR88354.1"/>
    </source>
</evidence>
<gene>
    <name evidence="2" type="ORF">BDK92_2670</name>
</gene>
<reference evidence="2 3" key="1">
    <citation type="submission" date="2018-10" db="EMBL/GenBank/DDBJ databases">
        <title>Sequencing the genomes of 1000 actinobacteria strains.</title>
        <authorList>
            <person name="Klenk H.-P."/>
        </authorList>
    </citation>
    <scope>NUCLEOTIDE SEQUENCE [LARGE SCALE GENOMIC DNA]</scope>
    <source>
        <strain evidence="2 3">DSM 45175</strain>
    </source>
</reference>
<dbReference type="PANTHER" id="PTHR43591">
    <property type="entry name" value="METHYLTRANSFERASE"/>
    <property type="match status" value="1"/>
</dbReference>
<keyword evidence="2" id="KW-0489">Methyltransferase</keyword>
<dbReference type="RefSeq" id="WP_121156988.1">
    <property type="nucleotide sequence ID" value="NZ_RBKT01000001.1"/>
</dbReference>
<keyword evidence="2" id="KW-0808">Transferase</keyword>
<accession>A0A495JIY7</accession>
<dbReference type="SUPFAM" id="SSF53335">
    <property type="entry name" value="S-adenosyl-L-methionine-dependent methyltransferases"/>
    <property type="match status" value="1"/>
</dbReference>
<dbReference type="InterPro" id="IPR029063">
    <property type="entry name" value="SAM-dependent_MTases_sf"/>
</dbReference>
<dbReference type="InterPro" id="IPR041698">
    <property type="entry name" value="Methyltransf_25"/>
</dbReference>
<evidence type="ECO:0000313" key="3">
    <source>
        <dbReference type="Proteomes" id="UP000277671"/>
    </source>
</evidence>
<dbReference type="EMBL" id="RBKT01000001">
    <property type="protein sequence ID" value="RKR88354.1"/>
    <property type="molecule type" value="Genomic_DNA"/>
</dbReference>
<dbReference type="CDD" id="cd02440">
    <property type="entry name" value="AdoMet_MTases"/>
    <property type="match status" value="1"/>
</dbReference>
<protein>
    <submittedName>
        <fullName evidence="2">Methyltransferase family protein</fullName>
    </submittedName>
</protein>
<name>A0A495JIY7_9ACTN</name>
<dbReference type="OrthoDB" id="9777638at2"/>
<dbReference type="GO" id="GO:0008168">
    <property type="term" value="F:methyltransferase activity"/>
    <property type="evidence" value="ECO:0007669"/>
    <property type="project" value="UniProtKB-KW"/>
</dbReference>
<dbReference type="Proteomes" id="UP000277671">
    <property type="component" value="Unassembled WGS sequence"/>
</dbReference>
<dbReference type="Gene3D" id="3.40.50.150">
    <property type="entry name" value="Vaccinia Virus protein VP39"/>
    <property type="match status" value="1"/>
</dbReference>
<sequence length="268" mass="28946">MKADMAGLFDRSAATYDRIGVEFFGPMGRELVRRAGLRPGQSVLDVGCGRGAVLFPAAEAVGTTGSVIGIDLAPAMVELTRADAAAAGLGHVRVEVADAQTPPLPEATFDAVLAGLVVFLLPAPIDALRGYRRLLRPGGRLGFTTFAAHDPLFTETMRTLAQHLPEEQRQSPTAGQEDLFATRKSTMTLLETTGYQDIAVDEATFRSRFRDVEHWMTWAWSHGARGLLERIPTDRLPAALADATRVLKTAGEELTLTTIVRFAFGVRA</sequence>